<dbReference type="PRINTS" id="PR00320">
    <property type="entry name" value="GPROTEINBRPT"/>
</dbReference>
<evidence type="ECO:0000256" key="5">
    <source>
        <dbReference type="ARBA" id="ARBA00038344"/>
    </source>
</evidence>
<keyword evidence="4" id="KW-0833">Ubl conjugation pathway</keyword>
<dbReference type="PANTHER" id="PTHR22852">
    <property type="entry name" value="LETHAL 2 DENTICLELESS PROTEIN RETINOIC ACID-REGULATED NUCLEAR MATRIX-ASSOCIATED PROTEIN"/>
    <property type="match status" value="1"/>
</dbReference>
<dbReference type="InterPro" id="IPR001680">
    <property type="entry name" value="WD40_rpt"/>
</dbReference>
<dbReference type="InterPro" id="IPR015943">
    <property type="entry name" value="WD40/YVTN_repeat-like_dom_sf"/>
</dbReference>
<feature type="repeat" description="WD" evidence="6">
    <location>
        <begin position="79"/>
        <end position="109"/>
    </location>
</feature>
<dbReference type="PROSITE" id="PS50082">
    <property type="entry name" value="WD_REPEATS_2"/>
    <property type="match status" value="3"/>
</dbReference>
<dbReference type="InterPro" id="IPR020472">
    <property type="entry name" value="WD40_PAC1"/>
</dbReference>
<dbReference type="AlphaFoldDB" id="A0A160HKT7"/>
<evidence type="ECO:0000256" key="1">
    <source>
        <dbReference type="ARBA" id="ARBA00004906"/>
    </source>
</evidence>
<dbReference type="GO" id="GO:0043161">
    <property type="term" value="P:proteasome-mediated ubiquitin-dependent protein catabolic process"/>
    <property type="evidence" value="ECO:0007669"/>
    <property type="project" value="TreeGrafter"/>
</dbReference>
<organism evidence="7">
    <name type="scientific">Polyporus umbellatus</name>
    <dbReference type="NCBI Taxonomy" id="158314"/>
    <lineage>
        <taxon>Eukaryota</taxon>
        <taxon>Fungi</taxon>
        <taxon>Dikarya</taxon>
        <taxon>Basidiomycota</taxon>
        <taxon>Agaricomycotina</taxon>
        <taxon>Agaricomycetes</taxon>
        <taxon>Polyporales</taxon>
        <taxon>Polyporaceae</taxon>
        <taxon>Polyporus</taxon>
    </lineage>
</organism>
<sequence>MPTRSILQSFVSSHTSDVFKCDSMDETTFTTLPYACSYSHAAKRGRAHHLAVATEQGTLHILNTVNRPDRDIEPQRVTLQPHQNGIFDIKWSPSDTLLATASGDQSIRITTLASSVLSSERTVYLLGGHQSTVKCVAWDPSYDGTLLCSGSRDGSIRLWDLRVGESCEGLADNRMLMPVLTITKAHESDVKAPKPKGRSRRVVPGAPAKGITNLLYTDNHPYGIVSSDSFDGILKLWDVRLPVADTPSKRGTKTAVAARPKPLFTSSCDPTTYGGTRRARGITALAAGSGPSAGHLYALGTDSRVHTYAVPSLEPLSGYYSAELGAPDPYAHTHVNMQTNSFYVRLAASPCGRWLASGNASDGKAYLFDICNAASAARARDATAWRSGWEGGVELRGQTGEVGAMDWADGMLATCADDGTVRIWRPDVDVSRQCFENPEEMKWKWAWALNALS</sequence>
<proteinExistence type="evidence at transcript level"/>
<evidence type="ECO:0000313" key="7">
    <source>
        <dbReference type="EMBL" id="ANC28038.1"/>
    </source>
</evidence>
<reference evidence="7" key="1">
    <citation type="submission" date="2015-11" db="EMBL/GenBank/DDBJ databases">
        <authorList>
            <person name="Zhang Y."/>
            <person name="Guo Z."/>
        </authorList>
    </citation>
    <scope>NUCLEOTIDE SEQUENCE</scope>
    <source>
        <strain evidence="7">L1</strain>
    </source>
</reference>
<dbReference type="GO" id="GO:0005634">
    <property type="term" value="C:nucleus"/>
    <property type="evidence" value="ECO:0007669"/>
    <property type="project" value="TreeGrafter"/>
</dbReference>
<keyword evidence="3" id="KW-0677">Repeat</keyword>
<dbReference type="PROSITE" id="PS00678">
    <property type="entry name" value="WD_REPEATS_1"/>
    <property type="match status" value="1"/>
</dbReference>
<name>A0A160HKT7_9APHY</name>
<comment type="pathway">
    <text evidence="1">Protein modification; protein ubiquitination.</text>
</comment>
<dbReference type="SUPFAM" id="SSF50978">
    <property type="entry name" value="WD40 repeat-like"/>
    <property type="match status" value="1"/>
</dbReference>
<comment type="similarity">
    <text evidence="5">Belongs to the WD repeat cdt2 family.</text>
</comment>
<evidence type="ECO:0000256" key="4">
    <source>
        <dbReference type="ARBA" id="ARBA00022786"/>
    </source>
</evidence>
<evidence type="ECO:0000256" key="3">
    <source>
        <dbReference type="ARBA" id="ARBA00022737"/>
    </source>
</evidence>
<dbReference type="PROSITE" id="PS50294">
    <property type="entry name" value="WD_REPEATS_REGION"/>
    <property type="match status" value="2"/>
</dbReference>
<dbReference type="Pfam" id="PF00400">
    <property type="entry name" value="WD40"/>
    <property type="match status" value="5"/>
</dbReference>
<dbReference type="InterPro" id="IPR019775">
    <property type="entry name" value="WD40_repeat_CS"/>
</dbReference>
<evidence type="ECO:0000256" key="6">
    <source>
        <dbReference type="PROSITE-ProRule" id="PRU00221"/>
    </source>
</evidence>
<dbReference type="PANTHER" id="PTHR22852:SF0">
    <property type="entry name" value="DENTICLELESS PROTEIN HOMOLOG"/>
    <property type="match status" value="1"/>
</dbReference>
<feature type="repeat" description="WD" evidence="6">
    <location>
        <begin position="395"/>
        <end position="424"/>
    </location>
</feature>
<protein>
    <submittedName>
        <fullName evidence="7">WD-repeat protein</fullName>
    </submittedName>
</protein>
<keyword evidence="2 6" id="KW-0853">WD repeat</keyword>
<accession>A0A160HKT7</accession>
<feature type="repeat" description="WD" evidence="6">
    <location>
        <begin position="126"/>
        <end position="162"/>
    </location>
</feature>
<dbReference type="EMBL" id="KU179166">
    <property type="protein sequence ID" value="ANC28038.1"/>
    <property type="molecule type" value="mRNA"/>
</dbReference>
<dbReference type="Gene3D" id="2.130.10.10">
    <property type="entry name" value="YVTN repeat-like/Quinoprotein amine dehydrogenase"/>
    <property type="match status" value="2"/>
</dbReference>
<dbReference type="InterPro" id="IPR036322">
    <property type="entry name" value="WD40_repeat_dom_sf"/>
</dbReference>
<evidence type="ECO:0000256" key="2">
    <source>
        <dbReference type="ARBA" id="ARBA00022574"/>
    </source>
</evidence>
<dbReference type="GO" id="GO:0030674">
    <property type="term" value="F:protein-macromolecule adaptor activity"/>
    <property type="evidence" value="ECO:0007669"/>
    <property type="project" value="TreeGrafter"/>
</dbReference>
<dbReference type="SMART" id="SM00320">
    <property type="entry name" value="WD40"/>
    <property type="match status" value="5"/>
</dbReference>
<dbReference type="InterPro" id="IPR051865">
    <property type="entry name" value="WD-repeat_CDT2_adapter"/>
</dbReference>